<keyword evidence="4" id="KW-1185">Reference proteome</keyword>
<name>A0AAV3UR69_9EURY</name>
<reference evidence="3 4" key="1">
    <citation type="journal article" date="2019" name="Int. J. Syst. Evol. Microbiol.">
        <title>The Global Catalogue of Microorganisms (GCM) 10K type strain sequencing project: providing services to taxonomists for standard genome sequencing and annotation.</title>
        <authorList>
            <consortium name="The Broad Institute Genomics Platform"/>
            <consortium name="The Broad Institute Genome Sequencing Center for Infectious Disease"/>
            <person name="Wu L."/>
            <person name="Ma J."/>
        </authorList>
    </citation>
    <scope>NUCLEOTIDE SEQUENCE [LARGE SCALE GENOMIC DNA]</scope>
    <source>
        <strain evidence="3 4">JCM 17504</strain>
    </source>
</reference>
<organism evidence="3 4">
    <name type="scientific">Haladaptatus pallidirubidus</name>
    <dbReference type="NCBI Taxonomy" id="1008152"/>
    <lineage>
        <taxon>Archaea</taxon>
        <taxon>Methanobacteriati</taxon>
        <taxon>Methanobacteriota</taxon>
        <taxon>Stenosarchaea group</taxon>
        <taxon>Halobacteria</taxon>
        <taxon>Halobacteriales</taxon>
        <taxon>Haladaptataceae</taxon>
        <taxon>Haladaptatus</taxon>
    </lineage>
</organism>
<gene>
    <name evidence="3" type="ORF">GCM10025751_53430</name>
</gene>
<dbReference type="GeneID" id="68617547"/>
<proteinExistence type="predicted"/>
<dbReference type="Gene3D" id="3.20.20.30">
    <property type="entry name" value="Luciferase-like domain"/>
    <property type="match status" value="1"/>
</dbReference>
<dbReference type="InterPro" id="IPR011251">
    <property type="entry name" value="Luciferase-like_dom"/>
</dbReference>
<evidence type="ECO:0000313" key="3">
    <source>
        <dbReference type="EMBL" id="GAA5064198.1"/>
    </source>
</evidence>
<dbReference type="GO" id="GO:0016705">
    <property type="term" value="F:oxidoreductase activity, acting on paired donors, with incorporation or reduction of molecular oxygen"/>
    <property type="evidence" value="ECO:0007669"/>
    <property type="project" value="InterPro"/>
</dbReference>
<dbReference type="CDD" id="cd01097">
    <property type="entry name" value="Tetrahydromethanopterin_reductase"/>
    <property type="match status" value="1"/>
</dbReference>
<dbReference type="AlphaFoldDB" id="A0AAV3UR69"/>
<dbReference type="SUPFAM" id="SSF51679">
    <property type="entry name" value="Bacterial luciferase-like"/>
    <property type="match status" value="1"/>
</dbReference>
<feature type="domain" description="Luciferase-like" evidence="2">
    <location>
        <begin position="15"/>
        <end position="294"/>
    </location>
</feature>
<evidence type="ECO:0000259" key="2">
    <source>
        <dbReference type="Pfam" id="PF00296"/>
    </source>
</evidence>
<dbReference type="PANTHER" id="PTHR43244:SF1">
    <property type="entry name" value="5,10-METHYLENETETRAHYDROMETHANOPTERIN REDUCTASE"/>
    <property type="match status" value="1"/>
</dbReference>
<protein>
    <submittedName>
        <fullName evidence="3">LLM class F420-dependent oxidoreductase</fullName>
    </submittedName>
</protein>
<keyword evidence="1" id="KW-0560">Oxidoreductase</keyword>
<dbReference type="EMBL" id="BAABKX010000030">
    <property type="protein sequence ID" value="GAA5064198.1"/>
    <property type="molecule type" value="Genomic_DNA"/>
</dbReference>
<evidence type="ECO:0000256" key="1">
    <source>
        <dbReference type="ARBA" id="ARBA00023002"/>
    </source>
</evidence>
<comment type="caution">
    <text evidence="3">The sequence shown here is derived from an EMBL/GenBank/DDBJ whole genome shotgun (WGS) entry which is preliminary data.</text>
</comment>
<dbReference type="Proteomes" id="UP001501729">
    <property type="component" value="Unassembled WGS sequence"/>
</dbReference>
<dbReference type="InterPro" id="IPR050564">
    <property type="entry name" value="F420-G6PD/mer"/>
</dbReference>
<dbReference type="RefSeq" id="WP_227778790.1">
    <property type="nucleotide sequence ID" value="NZ_BAABKX010000030.1"/>
</dbReference>
<dbReference type="PANTHER" id="PTHR43244">
    <property type="match status" value="1"/>
</dbReference>
<evidence type="ECO:0000313" key="4">
    <source>
        <dbReference type="Proteomes" id="UP001501729"/>
    </source>
</evidence>
<dbReference type="InterPro" id="IPR036661">
    <property type="entry name" value="Luciferase-like_sf"/>
</dbReference>
<accession>A0AAV3UR69</accession>
<dbReference type="Pfam" id="PF00296">
    <property type="entry name" value="Bac_luciferase"/>
    <property type="match status" value="1"/>
</dbReference>
<sequence length="326" mass="35123">MPLGLILPSVSTKSSTAIAEQAEHLGYDTLWVSELWGTDAFVQLADIATQTETIGLGTAIVNVFSRSPAVIAMAAATVDRIAPGRFTLGVGPSTLKAVEDLHGMAYDRPVRRTHETVELIKAYLSDSDRVTYNGDLISVADFPGLDVDVPVYNAALGPANRRATGRLCDGWIPHNIPFNRLPDAFEVIADTAQERGRDPDSITVAPYVPAAVSENKGTAYDAVRGHLAYYIGSGEGYRRAVATVFPDEADEIAVAWQNGNRTKASSAVTEEMVHSLAVAGTPNTAIERLRNIINKGIIDRPMLTVPRQADDELTLRTIDALAPNNW</sequence>